<evidence type="ECO:0000313" key="2">
    <source>
        <dbReference type="Proteomes" id="UP001204376"/>
    </source>
</evidence>
<comment type="caution">
    <text evidence="1">The sequence shown here is derived from an EMBL/GenBank/DDBJ whole genome shotgun (WGS) entry which is preliminary data.</text>
</comment>
<protein>
    <recommendedName>
        <fullName evidence="3">RES domain-containing protein</fullName>
    </recommendedName>
</protein>
<dbReference type="Proteomes" id="UP001204376">
    <property type="component" value="Unassembled WGS sequence"/>
</dbReference>
<reference evidence="1 2" key="1">
    <citation type="submission" date="2022-07" db="EMBL/GenBank/DDBJ databases">
        <title>Mucilaginibacter sp. JC4.</title>
        <authorList>
            <person name="Le V."/>
            <person name="Ko S.-R."/>
            <person name="Ahn C.-Y."/>
            <person name="Oh H.-M."/>
        </authorList>
    </citation>
    <scope>NUCLEOTIDE SEQUENCE [LARGE SCALE GENOMIC DNA]</scope>
    <source>
        <strain evidence="1 2">JC4</strain>
    </source>
</reference>
<evidence type="ECO:0000313" key="1">
    <source>
        <dbReference type="EMBL" id="MCQ6959719.1"/>
    </source>
</evidence>
<proteinExistence type="predicted"/>
<gene>
    <name evidence="1" type="ORF">NPE20_17215</name>
</gene>
<organism evidence="1 2">
    <name type="scientific">Mucilaginibacter aquariorum</name>
    <dbReference type="NCBI Taxonomy" id="2967225"/>
    <lineage>
        <taxon>Bacteria</taxon>
        <taxon>Pseudomonadati</taxon>
        <taxon>Bacteroidota</taxon>
        <taxon>Sphingobacteriia</taxon>
        <taxon>Sphingobacteriales</taxon>
        <taxon>Sphingobacteriaceae</taxon>
        <taxon>Mucilaginibacter</taxon>
    </lineage>
</organism>
<sequence length="308" mass="35949">MTANDIQIYKECLACLSIQEIKSRIEHYKRAVDLRTITPARLKQELRRVFTINPRGREVEFFIKADTLMKEFYLDYYHRIRKFTENDIDGMLSKQFQSMQKEQDVWCRSAEDINSIGRLNDSNEPVLYAGSGIENAIFETECKVGEFFFLIVYQTKKRLRVAQIHANIEYPEFDELENAKLTILQTFLQHEFVKVVQPGQEYLYKSSIAIYKHFFKSDLNDAFTYPSVKTARTIGYNICFEENKAKAALQFLGVRVCRLVSIGQNPEFVVEIFYDGFLKETGGFDFFPQNSEKSNANLGAYKRGLPFH</sequence>
<name>A0ABT1T576_9SPHI</name>
<evidence type="ECO:0008006" key="3">
    <source>
        <dbReference type="Google" id="ProtNLM"/>
    </source>
</evidence>
<keyword evidence="2" id="KW-1185">Reference proteome</keyword>
<dbReference type="RefSeq" id="WP_256539910.1">
    <property type="nucleotide sequence ID" value="NZ_JANHOH010000004.1"/>
</dbReference>
<dbReference type="EMBL" id="JANHOH010000004">
    <property type="protein sequence ID" value="MCQ6959719.1"/>
    <property type="molecule type" value="Genomic_DNA"/>
</dbReference>
<accession>A0ABT1T576</accession>